<dbReference type="AlphaFoldDB" id="A0A0R1PXX9"/>
<reference evidence="4 5" key="1">
    <citation type="journal article" date="2015" name="Genome Announc.">
        <title>Expanding the biotechnology potential of lactobacilli through comparative genomics of 213 strains and associated genera.</title>
        <authorList>
            <person name="Sun Z."/>
            <person name="Harris H.M."/>
            <person name="McCann A."/>
            <person name="Guo C."/>
            <person name="Argimon S."/>
            <person name="Zhang W."/>
            <person name="Yang X."/>
            <person name="Jeffery I.B."/>
            <person name="Cooney J.C."/>
            <person name="Kagawa T.F."/>
            <person name="Liu W."/>
            <person name="Song Y."/>
            <person name="Salvetti E."/>
            <person name="Wrobel A."/>
            <person name="Rasinkangas P."/>
            <person name="Parkhill J."/>
            <person name="Rea M.C."/>
            <person name="O'Sullivan O."/>
            <person name="Ritari J."/>
            <person name="Douillard F.P."/>
            <person name="Paul Ross R."/>
            <person name="Yang R."/>
            <person name="Briner A.E."/>
            <person name="Felis G.E."/>
            <person name="de Vos W.M."/>
            <person name="Barrangou R."/>
            <person name="Klaenhammer T.R."/>
            <person name="Caufield P.W."/>
            <person name="Cui Y."/>
            <person name="Zhang H."/>
            <person name="O'Toole P.W."/>
        </authorList>
    </citation>
    <scope>NUCLEOTIDE SEQUENCE [LARGE SCALE GENOMIC DNA]</scope>
    <source>
        <strain evidence="4 5">DSM 19971</strain>
    </source>
</reference>
<feature type="domain" description="Nitroreductase" evidence="3">
    <location>
        <begin position="49"/>
        <end position="133"/>
    </location>
</feature>
<dbReference type="GO" id="GO:0016491">
    <property type="term" value="F:oxidoreductase activity"/>
    <property type="evidence" value="ECO:0007669"/>
    <property type="project" value="UniProtKB-KW"/>
</dbReference>
<dbReference type="PANTHER" id="PTHR43673">
    <property type="entry name" value="NAD(P)H NITROREDUCTASE YDGI-RELATED"/>
    <property type="match status" value="1"/>
</dbReference>
<comment type="similarity">
    <text evidence="1">Belongs to the nitroreductase family.</text>
</comment>
<dbReference type="PANTHER" id="PTHR43673:SF10">
    <property type="entry name" value="NADH DEHYDROGENASE_NAD(P)H NITROREDUCTASE XCC3605-RELATED"/>
    <property type="match status" value="1"/>
</dbReference>
<dbReference type="Pfam" id="PF00881">
    <property type="entry name" value="Nitroreductase"/>
    <property type="match status" value="1"/>
</dbReference>
<keyword evidence="2" id="KW-0560">Oxidoreductase</keyword>
<sequence>MVKNTVMKNKLKELSFGQAHVAEASAVLLILGDKSQYDIEKVVNYSIKHHLIENDQAENKRKRIETYFATHPEDKEETGLRLDLGLFSMNLMHVIRAFGYDSVPMRGVNFNDVLDYLKISEKLFPIMLLPIGKARSHGHDHIREDSKNFTTIIH</sequence>
<dbReference type="PATRIC" id="fig|1423812.3.peg.688"/>
<evidence type="ECO:0000256" key="1">
    <source>
        <dbReference type="ARBA" id="ARBA00007118"/>
    </source>
</evidence>
<dbReference type="STRING" id="1423812.FD20_GL000636"/>
<comment type="caution">
    <text evidence="4">The sequence shown here is derived from an EMBL/GenBank/DDBJ whole genome shotgun (WGS) entry which is preliminary data.</text>
</comment>
<evidence type="ECO:0000313" key="5">
    <source>
        <dbReference type="Proteomes" id="UP000051155"/>
    </source>
</evidence>
<protein>
    <submittedName>
        <fullName evidence="4">NADH dehydrogenase</fullName>
    </submittedName>
</protein>
<accession>A0A0R1PXX9</accession>
<proteinExistence type="inferred from homology"/>
<gene>
    <name evidence="4" type="ORF">FD20_GL000636</name>
</gene>
<dbReference type="Gene3D" id="3.40.109.10">
    <property type="entry name" value="NADH Oxidase"/>
    <property type="match status" value="1"/>
</dbReference>
<evidence type="ECO:0000259" key="3">
    <source>
        <dbReference type="Pfam" id="PF00881"/>
    </source>
</evidence>
<evidence type="ECO:0000256" key="2">
    <source>
        <dbReference type="ARBA" id="ARBA00023002"/>
    </source>
</evidence>
<organism evidence="4 5">
    <name type="scientific">Liquorilactobacillus uvarum DSM 19971</name>
    <dbReference type="NCBI Taxonomy" id="1423812"/>
    <lineage>
        <taxon>Bacteria</taxon>
        <taxon>Bacillati</taxon>
        <taxon>Bacillota</taxon>
        <taxon>Bacilli</taxon>
        <taxon>Lactobacillales</taxon>
        <taxon>Lactobacillaceae</taxon>
        <taxon>Liquorilactobacillus</taxon>
    </lineage>
</organism>
<dbReference type="InterPro" id="IPR029479">
    <property type="entry name" value="Nitroreductase"/>
</dbReference>
<name>A0A0R1PXX9_9LACO</name>
<dbReference type="Proteomes" id="UP000051155">
    <property type="component" value="Unassembled WGS sequence"/>
</dbReference>
<keyword evidence="5" id="KW-1185">Reference proteome</keyword>
<dbReference type="InterPro" id="IPR000415">
    <property type="entry name" value="Nitroreductase-like"/>
</dbReference>
<dbReference type="EMBL" id="AZEG01000015">
    <property type="protein sequence ID" value="KRL37166.1"/>
    <property type="molecule type" value="Genomic_DNA"/>
</dbReference>
<dbReference type="SUPFAM" id="SSF55469">
    <property type="entry name" value="FMN-dependent nitroreductase-like"/>
    <property type="match status" value="1"/>
</dbReference>
<evidence type="ECO:0000313" key="4">
    <source>
        <dbReference type="EMBL" id="KRL37166.1"/>
    </source>
</evidence>